<evidence type="ECO:0000256" key="1">
    <source>
        <dbReference type="SAM" id="MobiDB-lite"/>
    </source>
</evidence>
<dbReference type="RefSeq" id="WP_345440256.1">
    <property type="nucleotide sequence ID" value="NZ_BAABKO010000005.1"/>
</dbReference>
<organism evidence="3 4">
    <name type="scientific">Microbacterium gilvum</name>
    <dbReference type="NCBI Taxonomy" id="1336204"/>
    <lineage>
        <taxon>Bacteria</taxon>
        <taxon>Bacillati</taxon>
        <taxon>Actinomycetota</taxon>
        <taxon>Actinomycetes</taxon>
        <taxon>Micrococcales</taxon>
        <taxon>Microbacteriaceae</taxon>
        <taxon>Microbacterium</taxon>
    </lineage>
</organism>
<dbReference type="SMART" id="SM00507">
    <property type="entry name" value="HNHc"/>
    <property type="match status" value="1"/>
</dbReference>
<dbReference type="InterPro" id="IPR003870">
    <property type="entry name" value="DUF222"/>
</dbReference>
<comment type="caution">
    <text evidence="3">The sequence shown here is derived from an EMBL/GenBank/DDBJ whole genome shotgun (WGS) entry which is preliminary data.</text>
</comment>
<accession>A0ABP9AHF0</accession>
<feature type="region of interest" description="Disordered" evidence="1">
    <location>
        <begin position="519"/>
        <end position="572"/>
    </location>
</feature>
<feature type="compositionally biased region" description="Acidic residues" evidence="1">
    <location>
        <begin position="553"/>
        <end position="566"/>
    </location>
</feature>
<keyword evidence="4" id="KW-1185">Reference proteome</keyword>
<dbReference type="EMBL" id="BAABKO010000005">
    <property type="protein sequence ID" value="GAA4781124.1"/>
    <property type="molecule type" value="Genomic_DNA"/>
</dbReference>
<dbReference type="Proteomes" id="UP001501645">
    <property type="component" value="Unassembled WGS sequence"/>
</dbReference>
<dbReference type="Gene3D" id="1.10.30.50">
    <property type="match status" value="1"/>
</dbReference>
<feature type="domain" description="HNH nuclease" evidence="2">
    <location>
        <begin position="436"/>
        <end position="488"/>
    </location>
</feature>
<name>A0ABP9AHF0_9MICO</name>
<sequence length="572" mass="62425">MSSTKPRFSDSSSWEATDEEARTLRIVRETVLDARAAHARIDAIEAGAFAAAARVAEAQTGRCADGSEYAFPWRSAALELAAALHLAPGEVEARLRHDHVLQSRFPIVAAALADQVVTRRQVDIIREHGENLREVVLEEYQHRALTHAEEATPAQLRVFVKWLAGELDPEPLPERHVRATSRRGTRVRPLDDGLAEFVLVDEAAKITAIQDRLTTTAKTIAAEEKRMAAEERRRRAAAGPGTVPAARPGVFARNAFGMRVAADGVAVDTRDRTHTGPVNGDRRTVRLTLPGCSMVREHVEVFHDGTWYPHDDPALPLRPTAEQLDAATGRVHDARTRDQIRADLATDLLLTGAPTTHTIDGSAEKVAAIRGTVAVTIAATTLAGLDDGPAMLAGYGPIPADIARRFAADAPGWERIFQNPDTGALHTVDHYTPTAAIRRLVELRDGTCRAPGCMQPAHRCEKDHTVEWERGGPTCAGNLSALCKPHHLLRHHTPWKIHQPEPGKVVWTSPLGFEYATDPPPQTIHTGRHSPVGALHPPGRSMPGRARTPVDPDIADDLDWTDDSHDDDPPPW</sequence>
<evidence type="ECO:0000259" key="2">
    <source>
        <dbReference type="SMART" id="SM00507"/>
    </source>
</evidence>
<protein>
    <recommendedName>
        <fullName evidence="2">HNH nuclease domain-containing protein</fullName>
    </recommendedName>
</protein>
<evidence type="ECO:0000313" key="4">
    <source>
        <dbReference type="Proteomes" id="UP001501645"/>
    </source>
</evidence>
<proteinExistence type="predicted"/>
<gene>
    <name evidence="3" type="ORF">GCM10023351_27730</name>
</gene>
<dbReference type="Pfam" id="PF02720">
    <property type="entry name" value="DUF222"/>
    <property type="match status" value="2"/>
</dbReference>
<dbReference type="CDD" id="cd00085">
    <property type="entry name" value="HNHc"/>
    <property type="match status" value="1"/>
</dbReference>
<reference evidence="4" key="1">
    <citation type="journal article" date="2019" name="Int. J. Syst. Evol. Microbiol.">
        <title>The Global Catalogue of Microorganisms (GCM) 10K type strain sequencing project: providing services to taxonomists for standard genome sequencing and annotation.</title>
        <authorList>
            <consortium name="The Broad Institute Genomics Platform"/>
            <consortium name="The Broad Institute Genome Sequencing Center for Infectious Disease"/>
            <person name="Wu L."/>
            <person name="Ma J."/>
        </authorList>
    </citation>
    <scope>NUCLEOTIDE SEQUENCE [LARGE SCALE GENOMIC DNA]</scope>
    <source>
        <strain evidence="4">JCM 18537</strain>
    </source>
</reference>
<dbReference type="InterPro" id="IPR003615">
    <property type="entry name" value="HNH_nuc"/>
</dbReference>
<evidence type="ECO:0000313" key="3">
    <source>
        <dbReference type="EMBL" id="GAA4781124.1"/>
    </source>
</evidence>